<dbReference type="RefSeq" id="WP_281243348.1">
    <property type="nucleotide sequence ID" value="NZ_FNLL01000003.1"/>
</dbReference>
<gene>
    <name evidence="1" type="ORF">SAMN04487931_10342</name>
</gene>
<evidence type="ECO:0000313" key="1">
    <source>
        <dbReference type="EMBL" id="SDT93299.1"/>
    </source>
</evidence>
<dbReference type="Proteomes" id="UP000199608">
    <property type="component" value="Unassembled WGS sequence"/>
</dbReference>
<keyword evidence="2" id="KW-1185">Reference proteome</keyword>
<dbReference type="EMBL" id="FNLL01000003">
    <property type="protein sequence ID" value="SDT93299.1"/>
    <property type="molecule type" value="Genomic_DNA"/>
</dbReference>
<accession>A0A1H2EE96</accession>
<organism evidence="1 2">
    <name type="scientific">Desulfobacula phenolica</name>
    <dbReference type="NCBI Taxonomy" id="90732"/>
    <lineage>
        <taxon>Bacteria</taxon>
        <taxon>Pseudomonadati</taxon>
        <taxon>Thermodesulfobacteriota</taxon>
        <taxon>Desulfobacteria</taxon>
        <taxon>Desulfobacterales</taxon>
        <taxon>Desulfobacteraceae</taxon>
        <taxon>Desulfobacula</taxon>
    </lineage>
</organism>
<dbReference type="AlphaFoldDB" id="A0A1H2EE96"/>
<protein>
    <submittedName>
        <fullName evidence="1">Uncharacterized protein</fullName>
    </submittedName>
</protein>
<evidence type="ECO:0000313" key="2">
    <source>
        <dbReference type="Proteomes" id="UP000199608"/>
    </source>
</evidence>
<sequence>MHANIRIFRSLSGAANKKALKERSKLIEISKKAKEQGLMMPW</sequence>
<reference evidence="2" key="1">
    <citation type="submission" date="2016-10" db="EMBL/GenBank/DDBJ databases">
        <authorList>
            <person name="Varghese N."/>
            <person name="Submissions S."/>
        </authorList>
    </citation>
    <scope>NUCLEOTIDE SEQUENCE [LARGE SCALE GENOMIC DNA]</scope>
    <source>
        <strain evidence="2">DSM 3384</strain>
    </source>
</reference>
<proteinExistence type="predicted"/>
<name>A0A1H2EE96_9BACT</name>